<sequence length="155" mass="17003">MGPMGYTIRVVAAAAASRGGFSTCPKELPDDSRHLSAWEGGRQASNLSIYLLFPHLTKRCFQSGKTYREDVVKKKEDNEKGPGFEEEEEEEKSVLFLFEEQTGSLSVGGGGGGGTGGGGCRDGHTSFLPRRWVQPLLHQKPSGVRKKKKEKEIEF</sequence>
<name>A0ABR0A7X5_9CRUS</name>
<dbReference type="EMBL" id="JAOYFB010000036">
    <property type="protein sequence ID" value="KAK4021134.1"/>
    <property type="molecule type" value="Genomic_DNA"/>
</dbReference>
<evidence type="ECO:0000313" key="2">
    <source>
        <dbReference type="EMBL" id="KAK4021134.1"/>
    </source>
</evidence>
<organism evidence="2 3">
    <name type="scientific">Daphnia magna</name>
    <dbReference type="NCBI Taxonomy" id="35525"/>
    <lineage>
        <taxon>Eukaryota</taxon>
        <taxon>Metazoa</taxon>
        <taxon>Ecdysozoa</taxon>
        <taxon>Arthropoda</taxon>
        <taxon>Crustacea</taxon>
        <taxon>Branchiopoda</taxon>
        <taxon>Diplostraca</taxon>
        <taxon>Cladocera</taxon>
        <taxon>Anomopoda</taxon>
        <taxon>Daphniidae</taxon>
        <taxon>Daphnia</taxon>
    </lineage>
</organism>
<evidence type="ECO:0000313" key="3">
    <source>
        <dbReference type="Proteomes" id="UP001234178"/>
    </source>
</evidence>
<keyword evidence="3" id="KW-1185">Reference proteome</keyword>
<dbReference type="Proteomes" id="UP001234178">
    <property type="component" value="Unassembled WGS sequence"/>
</dbReference>
<protein>
    <submittedName>
        <fullName evidence="2">Uncharacterized protein</fullName>
    </submittedName>
</protein>
<comment type="caution">
    <text evidence="2">The sequence shown here is derived from an EMBL/GenBank/DDBJ whole genome shotgun (WGS) entry which is preliminary data.</text>
</comment>
<accession>A0ABR0A7X5</accession>
<feature type="region of interest" description="Disordered" evidence="1">
    <location>
        <begin position="105"/>
        <end position="124"/>
    </location>
</feature>
<evidence type="ECO:0000256" key="1">
    <source>
        <dbReference type="SAM" id="MobiDB-lite"/>
    </source>
</evidence>
<proteinExistence type="predicted"/>
<feature type="compositionally biased region" description="Gly residues" evidence="1">
    <location>
        <begin position="106"/>
        <end position="120"/>
    </location>
</feature>
<reference evidence="2 3" key="1">
    <citation type="journal article" date="2023" name="Nucleic Acids Res.">
        <title>The hologenome of Daphnia magna reveals possible DNA methylation and microbiome-mediated evolution of the host genome.</title>
        <authorList>
            <person name="Chaturvedi A."/>
            <person name="Li X."/>
            <person name="Dhandapani V."/>
            <person name="Marshall H."/>
            <person name="Kissane S."/>
            <person name="Cuenca-Cambronero M."/>
            <person name="Asole G."/>
            <person name="Calvet F."/>
            <person name="Ruiz-Romero M."/>
            <person name="Marangio P."/>
            <person name="Guigo R."/>
            <person name="Rago D."/>
            <person name="Mirbahai L."/>
            <person name="Eastwood N."/>
            <person name="Colbourne J.K."/>
            <person name="Zhou J."/>
            <person name="Mallon E."/>
            <person name="Orsini L."/>
        </authorList>
    </citation>
    <scope>NUCLEOTIDE SEQUENCE [LARGE SCALE GENOMIC DNA]</scope>
    <source>
        <strain evidence="2">LRV0_1</strain>
    </source>
</reference>
<gene>
    <name evidence="2" type="ORF">OUZ56_003061</name>
</gene>